<keyword evidence="1" id="KW-1133">Transmembrane helix</keyword>
<evidence type="ECO:0000256" key="1">
    <source>
        <dbReference type="SAM" id="Phobius"/>
    </source>
</evidence>
<evidence type="ECO:0008006" key="4">
    <source>
        <dbReference type="Google" id="ProtNLM"/>
    </source>
</evidence>
<evidence type="ECO:0000313" key="3">
    <source>
        <dbReference type="Proteomes" id="UP001065322"/>
    </source>
</evidence>
<dbReference type="RefSeq" id="WP_260999409.1">
    <property type="nucleotide sequence ID" value="NZ_CP054475.1"/>
</dbReference>
<keyword evidence="1" id="KW-0472">Membrane</keyword>
<dbReference type="EMBL" id="CP054475">
    <property type="protein sequence ID" value="UXD87499.1"/>
    <property type="molecule type" value="Genomic_DNA"/>
</dbReference>
<protein>
    <recommendedName>
        <fullName evidence="4">Transmembrane protein</fullName>
    </recommendedName>
</protein>
<proteinExistence type="predicted"/>
<gene>
    <name evidence="2" type="ORF">HUF19_08645</name>
</gene>
<accession>A0ABY6A955</accession>
<feature type="transmembrane region" description="Helical" evidence="1">
    <location>
        <begin position="28"/>
        <end position="48"/>
    </location>
</feature>
<keyword evidence="3" id="KW-1185">Reference proteome</keyword>
<name>A0ABY6A955_9GAMM</name>
<keyword evidence="1" id="KW-0812">Transmembrane</keyword>
<evidence type="ECO:0000313" key="2">
    <source>
        <dbReference type="EMBL" id="UXD87499.1"/>
    </source>
</evidence>
<reference evidence="3" key="1">
    <citation type="submission" date="2020-06" db="EMBL/GenBank/DDBJ databases">
        <title>Thalassolituus marinus alknpb1M-1, a hydrocarbon-degrading bacterium isolated from the deep-sea overlying water using an in-situ strategy from the South China Sea basin.</title>
        <authorList>
            <person name="Dong C."/>
            <person name="Chen Y."/>
            <person name="Shao Z."/>
        </authorList>
    </citation>
    <scope>NUCLEOTIDE SEQUENCE [LARGE SCALE GENOMIC DNA]</scope>
    <source>
        <strain evidence="3">alknpb1M-1</strain>
    </source>
</reference>
<dbReference type="Proteomes" id="UP001065322">
    <property type="component" value="Chromosome"/>
</dbReference>
<sequence length="153" mass="16753">MPAADFRQRVISEALLYQRQPQPETKRWLLPSASAFAALLLMAVAVMFNSQQAADLSWQQNVALVFNAPADIESATIEIRPGQGVLLTGYDEPVIRWQTPLQQGSNRLTLPVSVHSVSNGGLTVTLSYGQSHKEIQIHLDHPAADAKMPARAI</sequence>
<organism evidence="2 3">
    <name type="scientific">Thalassolituus hydrocarboniclasticus</name>
    <dbReference type="NCBI Taxonomy" id="2742796"/>
    <lineage>
        <taxon>Bacteria</taxon>
        <taxon>Pseudomonadati</taxon>
        <taxon>Pseudomonadota</taxon>
        <taxon>Gammaproteobacteria</taxon>
        <taxon>Oceanospirillales</taxon>
        <taxon>Oceanospirillaceae</taxon>
        <taxon>Thalassolituus</taxon>
    </lineage>
</organism>